<dbReference type="HOGENOM" id="CLU_219785_0_0_3"/>
<keyword evidence="1" id="KW-1133">Transmembrane helix</keyword>
<evidence type="ECO:0000313" key="2">
    <source>
        <dbReference type="EMBL" id="ABV51282.1"/>
    </source>
</evidence>
<keyword evidence="1" id="KW-0472">Membrane</keyword>
<dbReference type="AlphaFoldDB" id="A8G6Q1"/>
<dbReference type="STRING" id="93060.P9215_16691"/>
<dbReference type="KEGG" id="pmh:P9215_16691"/>
<name>A8G6Q1_PROM2</name>
<dbReference type="EMBL" id="CP000825">
    <property type="protein sequence ID" value="ABV51282.1"/>
    <property type="molecule type" value="Genomic_DNA"/>
</dbReference>
<organism evidence="2 3">
    <name type="scientific">Prochlorococcus marinus (strain MIT 9215)</name>
    <dbReference type="NCBI Taxonomy" id="93060"/>
    <lineage>
        <taxon>Bacteria</taxon>
        <taxon>Bacillati</taxon>
        <taxon>Cyanobacteriota</taxon>
        <taxon>Cyanophyceae</taxon>
        <taxon>Synechococcales</taxon>
        <taxon>Prochlorococcaceae</taxon>
        <taxon>Prochlorococcus</taxon>
    </lineage>
</organism>
<feature type="transmembrane region" description="Helical" evidence="1">
    <location>
        <begin position="17"/>
        <end position="37"/>
    </location>
</feature>
<proteinExistence type="predicted"/>
<keyword evidence="1" id="KW-0812">Transmembrane</keyword>
<reference evidence="2 3" key="1">
    <citation type="journal article" date="2007" name="PLoS Genet.">
        <title>Patterns and implications of gene gain and loss in the evolution of Prochlorococcus.</title>
        <authorList>
            <person name="Kettler G.C."/>
            <person name="Martiny A.C."/>
            <person name="Huang K."/>
            <person name="Zucker J."/>
            <person name="Coleman M.L."/>
            <person name="Rodrigue S."/>
            <person name="Chen F."/>
            <person name="Lapidus A."/>
            <person name="Ferriera S."/>
            <person name="Johnson J."/>
            <person name="Steglich C."/>
            <person name="Church G.M."/>
            <person name="Richardson P."/>
            <person name="Chisholm S.W."/>
        </authorList>
    </citation>
    <scope>NUCLEOTIDE SEQUENCE [LARGE SCALE GENOMIC DNA]</scope>
    <source>
        <strain evidence="2 3">MIT 9215</strain>
    </source>
</reference>
<sequence>MEAINKILPFGLKVQKLVPFFIVTKLVSFAGFAIYMMNR</sequence>
<evidence type="ECO:0000313" key="3">
    <source>
        <dbReference type="Proteomes" id="UP000002014"/>
    </source>
</evidence>
<dbReference type="Proteomes" id="UP000002014">
    <property type="component" value="Chromosome"/>
</dbReference>
<evidence type="ECO:0000256" key="1">
    <source>
        <dbReference type="SAM" id="Phobius"/>
    </source>
</evidence>
<protein>
    <submittedName>
        <fullName evidence="2">Uncharacterized protein</fullName>
    </submittedName>
</protein>
<gene>
    <name evidence="2" type="ordered locus">P9215_16691</name>
</gene>
<accession>A8G6Q1</accession>